<evidence type="ECO:0000256" key="1">
    <source>
        <dbReference type="SAM" id="MobiDB-lite"/>
    </source>
</evidence>
<evidence type="ECO:0000259" key="4">
    <source>
        <dbReference type="Pfam" id="PF17802"/>
    </source>
</evidence>
<dbReference type="Pfam" id="PF12892">
    <property type="entry name" value="FctA"/>
    <property type="match status" value="1"/>
</dbReference>
<dbReference type="EMBL" id="WHZY01000012">
    <property type="protein sequence ID" value="NEG78905.1"/>
    <property type="molecule type" value="Genomic_DNA"/>
</dbReference>
<evidence type="ECO:0000256" key="2">
    <source>
        <dbReference type="SAM" id="Phobius"/>
    </source>
</evidence>
<dbReference type="NCBIfam" id="TIGR03786">
    <property type="entry name" value="strep_pil_rpt"/>
    <property type="match status" value="1"/>
</dbReference>
<dbReference type="OrthoDB" id="3263741at2"/>
<dbReference type="Gene3D" id="2.60.40.3050">
    <property type="match status" value="1"/>
</dbReference>
<evidence type="ECO:0000313" key="5">
    <source>
        <dbReference type="EMBL" id="NEG78905.1"/>
    </source>
</evidence>
<evidence type="ECO:0000313" key="6">
    <source>
        <dbReference type="Proteomes" id="UP000469763"/>
    </source>
</evidence>
<dbReference type="InterPro" id="IPR013783">
    <property type="entry name" value="Ig-like_fold"/>
</dbReference>
<dbReference type="GO" id="GO:0005975">
    <property type="term" value="P:carbohydrate metabolic process"/>
    <property type="evidence" value="ECO:0007669"/>
    <property type="project" value="UniProtKB-ARBA"/>
</dbReference>
<dbReference type="InterPro" id="IPR038174">
    <property type="entry name" value="Strep_pil_link_sf"/>
</dbReference>
<feature type="transmembrane region" description="Helical" evidence="2">
    <location>
        <begin position="870"/>
        <end position="893"/>
    </location>
</feature>
<evidence type="ECO:0000259" key="3">
    <source>
        <dbReference type="Pfam" id="PF12892"/>
    </source>
</evidence>
<evidence type="ECO:0008006" key="7">
    <source>
        <dbReference type="Google" id="ProtNLM"/>
    </source>
</evidence>
<organism evidence="5 6">
    <name type="scientific">Bifidobacterium avesanii</name>
    <dbReference type="NCBI Taxonomy" id="1798157"/>
    <lineage>
        <taxon>Bacteria</taxon>
        <taxon>Bacillati</taxon>
        <taxon>Actinomycetota</taxon>
        <taxon>Actinomycetes</taxon>
        <taxon>Bifidobacteriales</taxon>
        <taxon>Bifidobacteriaceae</taxon>
        <taxon>Bifidobacterium</taxon>
    </lineage>
</organism>
<feature type="domain" description="SpaA-like prealbumin fold" evidence="4">
    <location>
        <begin position="416"/>
        <end position="523"/>
    </location>
</feature>
<dbReference type="AlphaFoldDB" id="A0A7K3TIH3"/>
<comment type="caution">
    <text evidence="5">The sequence shown here is derived from an EMBL/GenBank/DDBJ whole genome shotgun (WGS) entry which is preliminary data.</text>
</comment>
<keyword evidence="2" id="KW-0472">Membrane</keyword>
<keyword evidence="2" id="KW-0812">Transmembrane</keyword>
<feature type="region of interest" description="Disordered" evidence="1">
    <location>
        <begin position="33"/>
        <end position="66"/>
    </location>
</feature>
<reference evidence="5 6" key="1">
    <citation type="submission" date="2019-10" db="EMBL/GenBank/DDBJ databases">
        <title>Bifidobacterium from non-human primates.</title>
        <authorList>
            <person name="Modesto M."/>
        </authorList>
    </citation>
    <scope>NUCLEOTIDE SEQUENCE [LARGE SCALE GENOMIC DNA]</scope>
    <source>
        <strain evidence="5 6">TREC</strain>
    </source>
</reference>
<proteinExistence type="predicted"/>
<keyword evidence="6" id="KW-1185">Reference proteome</keyword>
<feature type="domain" description="Streptococcal pilin isopeptide linkage" evidence="3">
    <location>
        <begin position="709"/>
        <end position="854"/>
    </location>
</feature>
<gene>
    <name evidence="5" type="ORF">GFD22_07965</name>
</gene>
<dbReference type="Gene3D" id="2.60.40.10">
    <property type="entry name" value="Immunoglobulins"/>
    <property type="match status" value="1"/>
</dbReference>
<sequence length="904" mass="94482">MTPEGETMLTAIHGSDELAQIPYDQPAGPVGATVSSGAAGTGAAESVRGSGGCFPGHGRSPGRCGEGARPDVWRALLRESRAFAGAVLREAGMRVAMVAVLFGMLAAGIGLADQAFGATRDAGAAGTVLPASWESDMRAMVPDSTLRALMTAEVRREFPGANLSAKTTAQVLASIRGDGKTSDKGWPAWDLGKAYAGSGLPPIRLLNGVQYLSGVYEVNARGLGLEVLAMPEVGVETKIPNLNIVGNVFHILPSKLYEKNFSTTRNAIINPNQEYYHHTGVTYVRSGAGQPKTIRVEAGILQLTDDAAAVKAVRDGGGELPVKPILDRTEFGGEDLSFNTTTGATVSKDAAAWTVTGFGHDAKDGEVMNMAQYTYAVRHTDRNGALDAVSLSYFYGLRVDFLSTVRHTASATVLGDFSFRKTSASNPEQGLAGAVYVLRDAQGRYVRGANNAAIYDDAGALDTADRADADGVLRLTTGGDGTFTARNLPASPEGVRYELVEVAAPDGYETASAPVPVTVKSSANAVSAGTDGGEGDSATVTKDEVTAVADRWTDASTTPAPTEDFGIDYVHSGEAMTMRAHDGSEAATLRRAADYGGADVFIRNGGSPVSLHVDGAGNAWKPLVSRSTVVAGNRADAATVHAGEGLAAVDAAQRQINDVIASSGMTRDDDYYTVNTTVVYHDDASLELNRYTDGRHEQTDRARPIDVTVQARKHFTGRDGDLPIEAGRFTLSMEPQDGAPAPADGTSSPVDADGLAQWRLPAITWDVYRKAKDRDGVATFRYAVSETRGDDPNVEYDRTVHQVEIRVTERENADGSGVTHGLNATVLVNGREAASGTGAQGTITVGGDAIAFTNHDRPGGELPMTGGIGVVLPVTAGGSLLLAGTVALSIATGKTVRRSAGKRH</sequence>
<dbReference type="Pfam" id="PF17802">
    <property type="entry name" value="SpaA"/>
    <property type="match status" value="1"/>
</dbReference>
<dbReference type="InterPro" id="IPR041033">
    <property type="entry name" value="SpaA_PFL_dom_1"/>
</dbReference>
<protein>
    <recommendedName>
        <fullName evidence="7">Prealbumin-like fold domain-containing protein</fullName>
    </recommendedName>
</protein>
<dbReference type="InterPro" id="IPR022464">
    <property type="entry name" value="Strep_pil_isopept_link"/>
</dbReference>
<feature type="compositionally biased region" description="Low complexity" evidence="1">
    <location>
        <begin position="33"/>
        <end position="44"/>
    </location>
</feature>
<name>A0A7K3TIH3_9BIFI</name>
<dbReference type="Proteomes" id="UP000469763">
    <property type="component" value="Unassembled WGS sequence"/>
</dbReference>
<keyword evidence="2" id="KW-1133">Transmembrane helix</keyword>
<accession>A0A7K3TIH3</accession>